<feature type="transmembrane region" description="Helical" evidence="13">
    <location>
        <begin position="132"/>
        <end position="150"/>
    </location>
</feature>
<dbReference type="GO" id="GO:0005886">
    <property type="term" value="C:plasma membrane"/>
    <property type="evidence" value="ECO:0007669"/>
    <property type="project" value="UniProtKB-SubCell"/>
</dbReference>
<protein>
    <submittedName>
        <fullName evidence="15">Cytochrome b</fullName>
    </submittedName>
</protein>
<gene>
    <name evidence="15" type="ORF">E1B00_12280</name>
</gene>
<evidence type="ECO:0000313" key="16">
    <source>
        <dbReference type="Proteomes" id="UP000305760"/>
    </source>
</evidence>
<dbReference type="EMBL" id="SMDR01000003">
    <property type="protein sequence ID" value="TNJ33376.1"/>
    <property type="molecule type" value="Genomic_DNA"/>
</dbReference>
<keyword evidence="4" id="KW-1003">Cell membrane</keyword>
<sequence length="160" mass="17928">MFVLVAVAYLAIETRGCFERGSLARTLAVQGHFWTGLAVLALVLPRIWLRLRRGAPPITPALPAWQAWPARLLHLALYAFLLVQPVLGLMTAWTDGKQVMVPFTQAVLPPLMAPDPDLAHRLEDLHGTLGSLFYWVIGLHVAAALYHHLLRRDDTLVRMR</sequence>
<comment type="subcellular location">
    <subcellularLocation>
        <location evidence="2">Cell membrane</location>
        <topology evidence="2">Multi-pass membrane protein</topology>
    </subcellularLocation>
</comment>
<feature type="transmembrane region" description="Helical" evidence="13">
    <location>
        <begin position="32"/>
        <end position="51"/>
    </location>
</feature>
<dbReference type="GO" id="GO:0020037">
    <property type="term" value="F:heme binding"/>
    <property type="evidence" value="ECO:0007669"/>
    <property type="project" value="TreeGrafter"/>
</dbReference>
<keyword evidence="8" id="KW-0249">Electron transport</keyword>
<keyword evidence="9 13" id="KW-1133">Transmembrane helix</keyword>
<evidence type="ECO:0000256" key="11">
    <source>
        <dbReference type="ARBA" id="ARBA00023136"/>
    </source>
</evidence>
<comment type="caution">
    <text evidence="15">The sequence shown here is derived from an EMBL/GenBank/DDBJ whole genome shotgun (WGS) entry which is preliminary data.</text>
</comment>
<dbReference type="InterPro" id="IPR016174">
    <property type="entry name" value="Di-haem_cyt_TM"/>
</dbReference>
<dbReference type="PANTHER" id="PTHR30529:SF3">
    <property type="entry name" value="CYTOCHROME B561 HOMOLOG 1"/>
    <property type="match status" value="1"/>
</dbReference>
<evidence type="ECO:0000256" key="3">
    <source>
        <dbReference type="ARBA" id="ARBA00022448"/>
    </source>
</evidence>
<evidence type="ECO:0000256" key="1">
    <source>
        <dbReference type="ARBA" id="ARBA00001970"/>
    </source>
</evidence>
<dbReference type="AlphaFoldDB" id="A0A5C4RQ83"/>
<evidence type="ECO:0000256" key="12">
    <source>
        <dbReference type="ARBA" id="ARBA00037975"/>
    </source>
</evidence>
<evidence type="ECO:0000259" key="14">
    <source>
        <dbReference type="Pfam" id="PF01292"/>
    </source>
</evidence>
<dbReference type="Pfam" id="PF01292">
    <property type="entry name" value="Ni_hydr_CYTB"/>
    <property type="match status" value="1"/>
</dbReference>
<reference evidence="15 16" key="1">
    <citation type="submission" date="2019-03" db="EMBL/GenBank/DDBJ databases">
        <title>Arenimonas daejeonensis sp. nov., isolated from compost.</title>
        <authorList>
            <person name="Jeon C.O."/>
        </authorList>
    </citation>
    <scope>NUCLEOTIDE SEQUENCE [LARGE SCALE GENOMIC DNA]</scope>
    <source>
        <strain evidence="15 16">R29</strain>
    </source>
</reference>
<dbReference type="InterPro" id="IPR052168">
    <property type="entry name" value="Cytochrome_b561_oxidase"/>
</dbReference>
<feature type="domain" description="Cytochrome b561 bacterial/Ni-hydrogenase" evidence="14">
    <location>
        <begin position="2"/>
        <end position="159"/>
    </location>
</feature>
<keyword evidence="3" id="KW-0813">Transport</keyword>
<comment type="cofactor">
    <cofactor evidence="1">
        <name>heme b</name>
        <dbReference type="ChEBI" id="CHEBI:60344"/>
    </cofactor>
</comment>
<name>A0A5C4RQ83_9GAMM</name>
<keyword evidence="7" id="KW-0479">Metal-binding</keyword>
<keyword evidence="11 13" id="KW-0472">Membrane</keyword>
<feature type="transmembrane region" description="Helical" evidence="13">
    <location>
        <begin position="72"/>
        <end position="93"/>
    </location>
</feature>
<evidence type="ECO:0000256" key="9">
    <source>
        <dbReference type="ARBA" id="ARBA00022989"/>
    </source>
</evidence>
<evidence type="ECO:0000256" key="13">
    <source>
        <dbReference type="SAM" id="Phobius"/>
    </source>
</evidence>
<dbReference type="PANTHER" id="PTHR30529">
    <property type="entry name" value="CYTOCHROME B561"/>
    <property type="match status" value="1"/>
</dbReference>
<evidence type="ECO:0000256" key="7">
    <source>
        <dbReference type="ARBA" id="ARBA00022723"/>
    </source>
</evidence>
<comment type="similarity">
    <text evidence="12">Belongs to the cytochrome b561 family.</text>
</comment>
<keyword evidence="5" id="KW-0349">Heme</keyword>
<dbReference type="GO" id="GO:0022904">
    <property type="term" value="P:respiratory electron transport chain"/>
    <property type="evidence" value="ECO:0007669"/>
    <property type="project" value="InterPro"/>
</dbReference>
<evidence type="ECO:0000313" key="15">
    <source>
        <dbReference type="EMBL" id="TNJ33376.1"/>
    </source>
</evidence>
<evidence type="ECO:0000256" key="5">
    <source>
        <dbReference type="ARBA" id="ARBA00022617"/>
    </source>
</evidence>
<keyword evidence="10" id="KW-0408">Iron</keyword>
<dbReference type="GO" id="GO:0046872">
    <property type="term" value="F:metal ion binding"/>
    <property type="evidence" value="ECO:0007669"/>
    <property type="project" value="UniProtKB-KW"/>
</dbReference>
<keyword evidence="16" id="KW-1185">Reference proteome</keyword>
<keyword evidence="6 13" id="KW-0812">Transmembrane</keyword>
<evidence type="ECO:0000256" key="4">
    <source>
        <dbReference type="ARBA" id="ARBA00022475"/>
    </source>
</evidence>
<dbReference type="InterPro" id="IPR011577">
    <property type="entry name" value="Cyt_b561_bac/Ni-Hgenase"/>
</dbReference>
<accession>A0A5C4RQ83</accession>
<organism evidence="15 16">
    <name type="scientific">Arenimonas terrae</name>
    <dbReference type="NCBI Taxonomy" id="2546226"/>
    <lineage>
        <taxon>Bacteria</taxon>
        <taxon>Pseudomonadati</taxon>
        <taxon>Pseudomonadota</taxon>
        <taxon>Gammaproteobacteria</taxon>
        <taxon>Lysobacterales</taxon>
        <taxon>Lysobacteraceae</taxon>
        <taxon>Arenimonas</taxon>
    </lineage>
</organism>
<evidence type="ECO:0000256" key="8">
    <source>
        <dbReference type="ARBA" id="ARBA00022982"/>
    </source>
</evidence>
<evidence type="ECO:0000256" key="6">
    <source>
        <dbReference type="ARBA" id="ARBA00022692"/>
    </source>
</evidence>
<dbReference type="Proteomes" id="UP000305760">
    <property type="component" value="Unassembled WGS sequence"/>
</dbReference>
<evidence type="ECO:0000256" key="10">
    <source>
        <dbReference type="ARBA" id="ARBA00023004"/>
    </source>
</evidence>
<evidence type="ECO:0000256" key="2">
    <source>
        <dbReference type="ARBA" id="ARBA00004651"/>
    </source>
</evidence>
<dbReference type="OrthoDB" id="8589936at2"/>
<proteinExistence type="inferred from homology"/>
<dbReference type="GO" id="GO:0009055">
    <property type="term" value="F:electron transfer activity"/>
    <property type="evidence" value="ECO:0007669"/>
    <property type="project" value="InterPro"/>
</dbReference>
<dbReference type="SUPFAM" id="SSF81342">
    <property type="entry name" value="Transmembrane di-heme cytochromes"/>
    <property type="match status" value="1"/>
</dbReference>